<keyword evidence="5" id="KW-0067">ATP-binding</keyword>
<comment type="caution">
    <text evidence="11">The sequence shown here is derived from an EMBL/GenBank/DDBJ whole genome shotgun (WGS) entry which is preliminary data.</text>
</comment>
<evidence type="ECO:0000259" key="9">
    <source>
        <dbReference type="PROSITE" id="PS51192"/>
    </source>
</evidence>
<keyword evidence="1" id="KW-0547">Nucleotide-binding</keyword>
<sequence length="682" mass="75434">MADFETSVRYLKGVGEQRAHLLEKIGVRILFDLVYYFPRRYEDRKKITPVAETVPGQPATICATVLTSGSKSGWRGKQIFTAALSDDTGLIYATFFNQGYLKDVLVPGCRVLLSGRPSIYQGEKSMIHPVFEVLKEGTGRPTEAGRIVALYRPPEGLSQRAFHLIMLSALRELGSEVKEVVPFAERQRLNLGNLRHALKNIHFPVSETDLRKAREYLIFEEFFLLAAALRKRRLDSRGVAGGPGPEGPAGGDPAAFISDFQALLSFPLTESQRRALAEIGADLGKGYPMHRLLTGEVGSGKTLVAAGAIFRTVRSGGQAALLAPTEILAEQHFMTLQRLFARAGWEVGLLVNGLEAAEKARVAEKLAAGEIPVVVGTHGLLSERLKFRRLALAVIDEEHKFGVNQREELGEKGREVNLLLMSATPIPRTLALTLYGDIEVSSLSPRVSRRVATYLFNRLEREAAYRLFDRYIRSGQTGYLVASRLKDGEDSFGAEHIYRDALGLYPHWKPALLHGRLPLAEKRRVVEGFRSGEFQVLVATSVIEVGIDLPEASILLIDDAERFGLSQLHQMRGRIGRQAQEALCLVIGDSGAPESFERLQLFAQTAEGEELAAEDLVLRGEGEIMGERQHGLPPLRIADLRRDLELLNTARDVAFRLLDGDPGLTGQPQLRERLARQGLWEG</sequence>
<feature type="domain" description="Helicase C-terminal" evidence="10">
    <location>
        <begin position="466"/>
        <end position="617"/>
    </location>
</feature>
<evidence type="ECO:0000256" key="7">
    <source>
        <dbReference type="ARBA" id="ARBA00023204"/>
    </source>
</evidence>
<name>A0A1V5MIQ8_UNCT6</name>
<proteinExistence type="predicted"/>
<dbReference type="SMART" id="SM00490">
    <property type="entry name" value="HELICc"/>
    <property type="match status" value="1"/>
</dbReference>
<dbReference type="Pfam" id="PF00271">
    <property type="entry name" value="Helicase_C"/>
    <property type="match status" value="1"/>
</dbReference>
<dbReference type="InterPro" id="IPR033454">
    <property type="entry name" value="RecG_wedge"/>
</dbReference>
<dbReference type="InterPro" id="IPR001650">
    <property type="entry name" value="Helicase_C-like"/>
</dbReference>
<accession>A0A1V5MIQ8</accession>
<organism evidence="11">
    <name type="scientific">candidate division TA06 bacterium ADurb.Bin417</name>
    <dbReference type="NCBI Taxonomy" id="1852828"/>
    <lineage>
        <taxon>Bacteria</taxon>
        <taxon>Bacteria division TA06</taxon>
    </lineage>
</organism>
<dbReference type="InterPro" id="IPR012340">
    <property type="entry name" value="NA-bd_OB-fold"/>
</dbReference>
<dbReference type="Gene3D" id="3.40.50.300">
    <property type="entry name" value="P-loop containing nucleotide triphosphate hydrolases"/>
    <property type="match status" value="2"/>
</dbReference>
<dbReference type="SUPFAM" id="SSF52540">
    <property type="entry name" value="P-loop containing nucleoside triphosphate hydrolases"/>
    <property type="match status" value="2"/>
</dbReference>
<dbReference type="InterPro" id="IPR014001">
    <property type="entry name" value="Helicase_ATP-bd"/>
</dbReference>
<keyword evidence="7" id="KW-0234">DNA repair</keyword>
<dbReference type="InterPro" id="IPR027417">
    <property type="entry name" value="P-loop_NTPase"/>
</dbReference>
<evidence type="ECO:0000256" key="3">
    <source>
        <dbReference type="ARBA" id="ARBA00022801"/>
    </source>
</evidence>
<dbReference type="InterPro" id="IPR011545">
    <property type="entry name" value="DEAD/DEAH_box_helicase_dom"/>
</dbReference>
<dbReference type="GO" id="GO:0003677">
    <property type="term" value="F:DNA binding"/>
    <property type="evidence" value="ECO:0007669"/>
    <property type="project" value="UniProtKB-KW"/>
</dbReference>
<dbReference type="Proteomes" id="UP000485484">
    <property type="component" value="Unassembled WGS sequence"/>
</dbReference>
<dbReference type="Pfam" id="PF17191">
    <property type="entry name" value="RecG_wedge"/>
    <property type="match status" value="1"/>
</dbReference>
<evidence type="ECO:0000256" key="4">
    <source>
        <dbReference type="ARBA" id="ARBA00022806"/>
    </source>
</evidence>
<dbReference type="PANTHER" id="PTHR47964:SF1">
    <property type="entry name" value="ATP-DEPENDENT DNA HELICASE HOMOLOG RECG, CHLOROPLASTIC"/>
    <property type="match status" value="1"/>
</dbReference>
<feature type="domain" description="Helicase ATP-binding" evidence="9">
    <location>
        <begin position="282"/>
        <end position="443"/>
    </location>
</feature>
<dbReference type="Pfam" id="PF00270">
    <property type="entry name" value="DEAD"/>
    <property type="match status" value="1"/>
</dbReference>
<dbReference type="GO" id="GO:0016787">
    <property type="term" value="F:hydrolase activity"/>
    <property type="evidence" value="ECO:0007669"/>
    <property type="project" value="UniProtKB-KW"/>
</dbReference>
<dbReference type="PROSITE" id="PS51194">
    <property type="entry name" value="HELICASE_CTER"/>
    <property type="match status" value="1"/>
</dbReference>
<dbReference type="GO" id="GO:0005524">
    <property type="term" value="F:ATP binding"/>
    <property type="evidence" value="ECO:0007669"/>
    <property type="project" value="UniProtKB-KW"/>
</dbReference>
<dbReference type="InterPro" id="IPR047112">
    <property type="entry name" value="RecG/Mfd"/>
</dbReference>
<evidence type="ECO:0000313" key="11">
    <source>
        <dbReference type="EMBL" id="OPZ92691.1"/>
    </source>
</evidence>
<dbReference type="Gene3D" id="2.40.50.140">
    <property type="entry name" value="Nucleic acid-binding proteins"/>
    <property type="match status" value="1"/>
</dbReference>
<dbReference type="GO" id="GO:0006281">
    <property type="term" value="P:DNA repair"/>
    <property type="evidence" value="ECO:0007669"/>
    <property type="project" value="UniProtKB-KW"/>
</dbReference>
<dbReference type="PROSITE" id="PS51192">
    <property type="entry name" value="HELICASE_ATP_BIND_1"/>
    <property type="match status" value="1"/>
</dbReference>
<dbReference type="Pfam" id="PF19833">
    <property type="entry name" value="RecG_dom3_C"/>
    <property type="match status" value="1"/>
</dbReference>
<keyword evidence="2" id="KW-0227">DNA damage</keyword>
<evidence type="ECO:0000256" key="8">
    <source>
        <dbReference type="ARBA" id="ARBA00049819"/>
    </source>
</evidence>
<gene>
    <name evidence="11" type="primary">recG</name>
    <name evidence="11" type="ORF">BWY73_00679</name>
</gene>
<dbReference type="InterPro" id="IPR045562">
    <property type="entry name" value="RecG_dom3_C"/>
</dbReference>
<keyword evidence="4 11" id="KW-0347">Helicase</keyword>
<evidence type="ECO:0000259" key="10">
    <source>
        <dbReference type="PROSITE" id="PS51194"/>
    </source>
</evidence>
<keyword evidence="6" id="KW-0238">DNA-binding</keyword>
<keyword evidence="3 11" id="KW-0378">Hydrolase</keyword>
<evidence type="ECO:0000256" key="6">
    <source>
        <dbReference type="ARBA" id="ARBA00023125"/>
    </source>
</evidence>
<dbReference type="AlphaFoldDB" id="A0A1V5MIQ8"/>
<dbReference type="SMART" id="SM00487">
    <property type="entry name" value="DEXDc"/>
    <property type="match status" value="1"/>
</dbReference>
<dbReference type="EMBL" id="MWAK01000076">
    <property type="protein sequence ID" value="OPZ92691.1"/>
    <property type="molecule type" value="Genomic_DNA"/>
</dbReference>
<evidence type="ECO:0000256" key="2">
    <source>
        <dbReference type="ARBA" id="ARBA00022763"/>
    </source>
</evidence>
<evidence type="ECO:0000256" key="5">
    <source>
        <dbReference type="ARBA" id="ARBA00022840"/>
    </source>
</evidence>
<protein>
    <recommendedName>
        <fullName evidence="8">Probable DNA 3'-5' helicase RecG</fullName>
    </recommendedName>
</protein>
<reference evidence="11" key="1">
    <citation type="submission" date="2017-02" db="EMBL/GenBank/DDBJ databases">
        <title>Delving into the versatile metabolic prowess of the omnipresent phylum Bacteroidetes.</title>
        <authorList>
            <person name="Nobu M.K."/>
            <person name="Mei R."/>
            <person name="Narihiro T."/>
            <person name="Kuroda K."/>
            <person name="Liu W.-T."/>
        </authorList>
    </citation>
    <scope>NUCLEOTIDE SEQUENCE</scope>
    <source>
        <strain evidence="11">ADurb.Bin417</strain>
    </source>
</reference>
<evidence type="ECO:0000256" key="1">
    <source>
        <dbReference type="ARBA" id="ARBA00022741"/>
    </source>
</evidence>
<dbReference type="CDD" id="cd04488">
    <property type="entry name" value="RecG_wedge_OBF"/>
    <property type="match status" value="1"/>
</dbReference>
<dbReference type="GO" id="GO:0003678">
    <property type="term" value="F:DNA helicase activity"/>
    <property type="evidence" value="ECO:0007669"/>
    <property type="project" value="TreeGrafter"/>
</dbReference>
<dbReference type="PANTHER" id="PTHR47964">
    <property type="entry name" value="ATP-DEPENDENT DNA HELICASE HOMOLOG RECG, CHLOROPLASTIC"/>
    <property type="match status" value="1"/>
</dbReference>
<dbReference type="SUPFAM" id="SSF50249">
    <property type="entry name" value="Nucleic acid-binding proteins"/>
    <property type="match status" value="1"/>
</dbReference>